<feature type="transmembrane region" description="Helical" evidence="7">
    <location>
        <begin position="360"/>
        <end position="379"/>
    </location>
</feature>
<feature type="transmembrane region" description="Helical" evidence="7">
    <location>
        <begin position="45"/>
        <end position="66"/>
    </location>
</feature>
<dbReference type="KEGG" id="amin:AUMI_12960"/>
<feature type="transmembrane region" description="Helical" evidence="7">
    <location>
        <begin position="141"/>
        <end position="162"/>
    </location>
</feature>
<dbReference type="AlphaFoldDB" id="A0A173LVH3"/>
<keyword evidence="3" id="KW-1003">Cell membrane</keyword>
<comment type="subcellular location">
    <subcellularLocation>
        <location evidence="1">Cell membrane</location>
        <topology evidence="1">Multi-pass membrane protein</topology>
    </subcellularLocation>
</comment>
<dbReference type="SUPFAM" id="SSF103473">
    <property type="entry name" value="MFS general substrate transporter"/>
    <property type="match status" value="1"/>
</dbReference>
<proteinExistence type="predicted"/>
<dbReference type="PANTHER" id="PTHR23517:SF3">
    <property type="entry name" value="INTEGRAL MEMBRANE TRANSPORT PROTEIN"/>
    <property type="match status" value="1"/>
</dbReference>
<name>A0A173LVH3_9MICO</name>
<dbReference type="InterPro" id="IPR036259">
    <property type="entry name" value="MFS_trans_sf"/>
</dbReference>
<evidence type="ECO:0000256" key="3">
    <source>
        <dbReference type="ARBA" id="ARBA00022475"/>
    </source>
</evidence>
<feature type="transmembrane region" description="Helical" evidence="7">
    <location>
        <begin position="101"/>
        <end position="120"/>
    </location>
</feature>
<evidence type="ECO:0000256" key="1">
    <source>
        <dbReference type="ARBA" id="ARBA00004651"/>
    </source>
</evidence>
<feature type="transmembrane region" description="Helical" evidence="7">
    <location>
        <begin position="385"/>
        <end position="410"/>
    </location>
</feature>
<feature type="transmembrane region" description="Helical" evidence="7">
    <location>
        <begin position="78"/>
        <end position="95"/>
    </location>
</feature>
<evidence type="ECO:0000313" key="9">
    <source>
        <dbReference type="EMBL" id="BAU98838.1"/>
    </source>
</evidence>
<keyword evidence="5 7" id="KW-1133">Transmembrane helix</keyword>
<dbReference type="InterPro" id="IPR011701">
    <property type="entry name" value="MFS"/>
</dbReference>
<evidence type="ECO:0000256" key="5">
    <source>
        <dbReference type="ARBA" id="ARBA00022989"/>
    </source>
</evidence>
<keyword evidence="6 7" id="KW-0472">Membrane</keyword>
<evidence type="ECO:0000313" key="10">
    <source>
        <dbReference type="Proteomes" id="UP000243847"/>
    </source>
</evidence>
<dbReference type="EMBL" id="AP017457">
    <property type="protein sequence ID" value="BAU98838.1"/>
    <property type="molecule type" value="Genomic_DNA"/>
</dbReference>
<dbReference type="Pfam" id="PF07690">
    <property type="entry name" value="MFS_1"/>
    <property type="match status" value="1"/>
</dbReference>
<dbReference type="Proteomes" id="UP000243847">
    <property type="component" value="Chromosome sequence1"/>
</dbReference>
<protein>
    <recommendedName>
        <fullName evidence="8">Major facilitator superfamily (MFS) profile domain-containing protein</fullName>
    </recommendedName>
</protein>
<feature type="transmembrane region" description="Helical" evidence="7">
    <location>
        <begin position="296"/>
        <end position="317"/>
    </location>
</feature>
<dbReference type="GO" id="GO:0022857">
    <property type="term" value="F:transmembrane transporter activity"/>
    <property type="evidence" value="ECO:0007669"/>
    <property type="project" value="InterPro"/>
</dbReference>
<dbReference type="PROSITE" id="PS50850">
    <property type="entry name" value="MFS"/>
    <property type="match status" value="1"/>
</dbReference>
<sequence>MTSSGAPFQLRQAALPVYLPTLLFAAGEAAFIPIVPVIAQNVGANLATAGLVAGMLTLGIVTGDIPSGWIISRIGERMAMLWSTLVALLGTALALAATTPLILGAGIFLIGLATSAFALARHAFLTSFVPLHYRARALSTLGGMFRAGAVMGPFLSAGVLALTNNPLAAFWLMAAFTLSAGAVLLFMPDPEKTFGQLTRVKDESGVSLYPGEIEVEKETHGLMATINKNKAVLAKLGVASALVMALRSGRAVIFPLWAVSIGIKDSDTALIIGLATAVDFALFFTSGQIMDKWGRLASIVPSMIIMSVALLALAPTHDLPTNVLWFVITIFLFAIGNGIGSGILLTLASDLANKDNPAPFLGAWRFITDSGAALAPLGISALTAALSLAVASAVTGVAGLIGVVMMLVYVPKYLPRKKNLVP</sequence>
<evidence type="ECO:0000256" key="6">
    <source>
        <dbReference type="ARBA" id="ARBA00023136"/>
    </source>
</evidence>
<feature type="transmembrane region" description="Helical" evidence="7">
    <location>
        <begin position="323"/>
        <end position="348"/>
    </location>
</feature>
<feature type="transmembrane region" description="Helical" evidence="7">
    <location>
        <begin position="232"/>
        <end position="257"/>
    </location>
</feature>
<reference evidence="9 10" key="1">
    <citation type="journal article" date="2016" name="Genome Announc.">
        <title>Complete Genome Sequence of Aurantimicrobium minutum Type Strain KNCT, a Planktonic Ultramicrobacterium Isolated from River Water.</title>
        <authorList>
            <person name="Nakai R."/>
            <person name="Fujisawa T."/>
            <person name="Nakamura Y."/>
            <person name="Nishide H."/>
            <person name="Uchiyama I."/>
            <person name="Baba T."/>
            <person name="Toyoda A."/>
            <person name="Fujiyama A."/>
            <person name="Naganuma T."/>
            <person name="Niki H."/>
        </authorList>
    </citation>
    <scope>NUCLEOTIDE SEQUENCE [LARGE SCALE GENOMIC DNA]</scope>
    <source>
        <strain evidence="9 10">KNC</strain>
    </source>
</reference>
<dbReference type="RefSeq" id="WP_096380545.1">
    <property type="nucleotide sequence ID" value="NZ_AP017457.1"/>
</dbReference>
<keyword evidence="2" id="KW-0813">Transport</keyword>
<accession>A0A173LVH3</accession>
<feature type="transmembrane region" description="Helical" evidence="7">
    <location>
        <begin position="269"/>
        <end position="289"/>
    </location>
</feature>
<dbReference type="InterPro" id="IPR020846">
    <property type="entry name" value="MFS_dom"/>
</dbReference>
<dbReference type="GO" id="GO:0005886">
    <property type="term" value="C:plasma membrane"/>
    <property type="evidence" value="ECO:0007669"/>
    <property type="project" value="UniProtKB-SubCell"/>
</dbReference>
<evidence type="ECO:0000259" key="8">
    <source>
        <dbReference type="PROSITE" id="PS50850"/>
    </source>
</evidence>
<keyword evidence="4 7" id="KW-0812">Transmembrane</keyword>
<dbReference type="InterPro" id="IPR050171">
    <property type="entry name" value="MFS_Transporters"/>
</dbReference>
<evidence type="ECO:0000256" key="2">
    <source>
        <dbReference type="ARBA" id="ARBA00022448"/>
    </source>
</evidence>
<dbReference type="GeneID" id="80451482"/>
<gene>
    <name evidence="9" type="ORF">AUMI_12960</name>
</gene>
<dbReference type="OrthoDB" id="3285241at2"/>
<dbReference type="Gene3D" id="1.20.1250.20">
    <property type="entry name" value="MFS general substrate transporter like domains"/>
    <property type="match status" value="2"/>
</dbReference>
<evidence type="ECO:0000256" key="7">
    <source>
        <dbReference type="SAM" id="Phobius"/>
    </source>
</evidence>
<feature type="domain" description="Major facilitator superfamily (MFS) profile" evidence="8">
    <location>
        <begin position="13"/>
        <end position="414"/>
    </location>
</feature>
<feature type="transmembrane region" description="Helical" evidence="7">
    <location>
        <begin position="168"/>
        <end position="187"/>
    </location>
</feature>
<evidence type="ECO:0000256" key="4">
    <source>
        <dbReference type="ARBA" id="ARBA00022692"/>
    </source>
</evidence>
<organism evidence="9 10">
    <name type="scientific">Aurantimicrobium minutum</name>
    <dbReference type="NCBI Taxonomy" id="708131"/>
    <lineage>
        <taxon>Bacteria</taxon>
        <taxon>Bacillati</taxon>
        <taxon>Actinomycetota</taxon>
        <taxon>Actinomycetes</taxon>
        <taxon>Micrococcales</taxon>
        <taxon>Microbacteriaceae</taxon>
        <taxon>Aurantimicrobium</taxon>
    </lineage>
</organism>
<dbReference type="PANTHER" id="PTHR23517">
    <property type="entry name" value="RESISTANCE PROTEIN MDTM, PUTATIVE-RELATED-RELATED"/>
    <property type="match status" value="1"/>
</dbReference>